<reference evidence="5" key="1">
    <citation type="submission" date="2023-05" db="EMBL/GenBank/DDBJ databases">
        <authorList>
            <person name="Stuckert A."/>
        </authorList>
    </citation>
    <scope>NUCLEOTIDE SEQUENCE</scope>
</reference>
<keyword evidence="3" id="KW-0862">Zinc</keyword>
<organism evidence="5 6">
    <name type="scientific">Staurois parvus</name>
    <dbReference type="NCBI Taxonomy" id="386267"/>
    <lineage>
        <taxon>Eukaryota</taxon>
        <taxon>Metazoa</taxon>
        <taxon>Chordata</taxon>
        <taxon>Craniata</taxon>
        <taxon>Vertebrata</taxon>
        <taxon>Euteleostomi</taxon>
        <taxon>Amphibia</taxon>
        <taxon>Batrachia</taxon>
        <taxon>Anura</taxon>
        <taxon>Neobatrachia</taxon>
        <taxon>Ranoidea</taxon>
        <taxon>Ranidae</taxon>
        <taxon>Staurois</taxon>
    </lineage>
</organism>
<dbReference type="InterPro" id="IPR051188">
    <property type="entry name" value="PHD-type_Zinc_Finger"/>
</dbReference>
<keyword evidence="6" id="KW-1185">Reference proteome</keyword>
<comment type="caution">
    <text evidence="5">The sequence shown here is derived from an EMBL/GenBank/DDBJ whole genome shotgun (WGS) entry which is preliminary data.</text>
</comment>
<evidence type="ECO:0000256" key="3">
    <source>
        <dbReference type="ARBA" id="ARBA00022833"/>
    </source>
</evidence>
<dbReference type="EMBL" id="CATNWA010002402">
    <property type="protein sequence ID" value="CAI9542776.1"/>
    <property type="molecule type" value="Genomic_DNA"/>
</dbReference>
<keyword evidence="1" id="KW-0479">Metal-binding</keyword>
<proteinExistence type="predicted"/>
<keyword evidence="2" id="KW-0863">Zinc-finger</keyword>
<dbReference type="Pfam" id="PF13771">
    <property type="entry name" value="zf-HC5HC2H"/>
    <property type="match status" value="1"/>
</dbReference>
<evidence type="ECO:0000256" key="2">
    <source>
        <dbReference type="ARBA" id="ARBA00022771"/>
    </source>
</evidence>
<accession>A0ABN9B397</accession>
<dbReference type="PANTHER" id="PTHR12420">
    <property type="entry name" value="PHD FINGER PROTEIN"/>
    <property type="match status" value="1"/>
</dbReference>
<dbReference type="InterPro" id="IPR013083">
    <property type="entry name" value="Znf_RING/FYVE/PHD"/>
</dbReference>
<evidence type="ECO:0000313" key="6">
    <source>
        <dbReference type="Proteomes" id="UP001162483"/>
    </source>
</evidence>
<dbReference type="PROSITE" id="PS51805">
    <property type="entry name" value="EPHD"/>
    <property type="match status" value="1"/>
</dbReference>
<dbReference type="PANTHER" id="PTHR12420:SF15">
    <property type="entry name" value="PHD FINGER PROTEIN 6"/>
    <property type="match status" value="1"/>
</dbReference>
<evidence type="ECO:0000256" key="1">
    <source>
        <dbReference type="ARBA" id="ARBA00022723"/>
    </source>
</evidence>
<dbReference type="Proteomes" id="UP001162483">
    <property type="component" value="Unassembled WGS sequence"/>
</dbReference>
<evidence type="ECO:0000313" key="5">
    <source>
        <dbReference type="EMBL" id="CAI9542776.1"/>
    </source>
</evidence>
<evidence type="ECO:0000259" key="4">
    <source>
        <dbReference type="PROSITE" id="PS51805"/>
    </source>
</evidence>
<sequence length="119" mass="13208">MAKTSEQMCAFCGKKAGGDVGGLHNTTDNSILAHYDCLIFSPQVITTESDDEPEFDISSVLAEIKRGKKMKCSYCKQPGATIGCDIKRCHKHTIMYVWKKTKELETASDMSSIVRNIKI</sequence>
<feature type="domain" description="PHD-type" evidence="4">
    <location>
        <begin position="6"/>
        <end position="119"/>
    </location>
</feature>
<name>A0ABN9B397_9NEOB</name>
<dbReference type="Gene3D" id="3.30.40.10">
    <property type="entry name" value="Zinc/RING finger domain, C3HC4 (zinc finger)"/>
    <property type="match status" value="1"/>
</dbReference>
<protein>
    <recommendedName>
        <fullName evidence="4">PHD-type domain-containing protein</fullName>
    </recommendedName>
</protein>
<dbReference type="InterPro" id="IPR034732">
    <property type="entry name" value="EPHD"/>
</dbReference>
<gene>
    <name evidence="5" type="ORF">SPARVUS_LOCUS2150294</name>
</gene>